<dbReference type="InterPro" id="IPR043142">
    <property type="entry name" value="PapC-like_C_sf"/>
</dbReference>
<evidence type="ECO:0000256" key="7">
    <source>
        <dbReference type="ARBA" id="ARBA00022729"/>
    </source>
</evidence>
<keyword evidence="7" id="KW-0732">Signal</keyword>
<protein>
    <submittedName>
        <fullName evidence="14">Fimbria/pilus outer membrane usher protein</fullName>
    </submittedName>
</protein>
<feature type="domain" description="PapC N-terminal" evidence="13">
    <location>
        <begin position="40"/>
        <end position="189"/>
    </location>
</feature>
<feature type="transmembrane region" description="Helical" evidence="11">
    <location>
        <begin position="18"/>
        <end position="36"/>
    </location>
</feature>
<dbReference type="GO" id="GO:0009297">
    <property type="term" value="P:pilus assembly"/>
    <property type="evidence" value="ECO:0007669"/>
    <property type="project" value="InterPro"/>
</dbReference>
<dbReference type="EMBL" id="CP047344">
    <property type="protein sequence ID" value="QIF93542.1"/>
    <property type="molecule type" value="Genomic_DNA"/>
</dbReference>
<evidence type="ECO:0000256" key="9">
    <source>
        <dbReference type="ARBA" id="ARBA00023237"/>
    </source>
</evidence>
<dbReference type="SUPFAM" id="SSF141729">
    <property type="entry name" value="FimD N-terminal domain-like"/>
    <property type="match status" value="1"/>
</dbReference>
<dbReference type="Proteomes" id="UP000503287">
    <property type="component" value="Chromosome"/>
</dbReference>
<evidence type="ECO:0000256" key="10">
    <source>
        <dbReference type="RuleBase" id="RU003884"/>
    </source>
</evidence>
<name>A0A6G6SG69_PROVU</name>
<dbReference type="GO" id="GO:0015473">
    <property type="term" value="F:fimbrial usher porin activity"/>
    <property type="evidence" value="ECO:0007669"/>
    <property type="project" value="InterPro"/>
</dbReference>
<dbReference type="Gene3D" id="3.10.20.410">
    <property type="match status" value="1"/>
</dbReference>
<evidence type="ECO:0000256" key="8">
    <source>
        <dbReference type="ARBA" id="ARBA00023136"/>
    </source>
</evidence>
<dbReference type="AlphaFoldDB" id="A0A6G6SG69"/>
<dbReference type="Gene3D" id="2.60.40.2610">
    <property type="entry name" value="Outer membrane usher protein FimD, plug domain"/>
    <property type="match status" value="1"/>
</dbReference>
<dbReference type="Gene3D" id="2.60.40.2070">
    <property type="match status" value="1"/>
</dbReference>
<dbReference type="Gene3D" id="2.60.40.3110">
    <property type="match status" value="1"/>
</dbReference>
<dbReference type="FunFam" id="2.60.40.2610:FF:000001">
    <property type="entry name" value="Outer membrane fimbrial usher protein"/>
    <property type="match status" value="1"/>
</dbReference>
<evidence type="ECO:0000313" key="15">
    <source>
        <dbReference type="Proteomes" id="UP000503287"/>
    </source>
</evidence>
<dbReference type="PROSITE" id="PS01151">
    <property type="entry name" value="FIMBRIAL_USHER"/>
    <property type="match status" value="1"/>
</dbReference>
<sequence length="843" mass="93742">MKIGNIENENKRCYKKGYFHFFIALIIYFFHIEISFSDDYFDPSALSYGADQNIADLQSLAQFSKPGGQLPGVYLVDIYINDELVGSESIVFILNESDRNIYPVLTKSQLIKWGVNSLDKSSLNTLADDEKIYALDKIIPDASVKFYFSQQKLNVSIPQIYIDKSIRGEIDSKLWDEGISAALLNYTYSGSNTWISNTNKEHTSDQFLNLRSGLNFKGWRLRNYSTYHHNNNENKWDSIQTYLSHQVVSIKSLFTVGNVNSSGDIFDSFTYRGVLLESDESMLPNSQKGFAPIIRGIARSNAQVIIRQNDYIIYQTYVAAGAFEINDLYPTSYSGNLDVTIEEADGSKRDFVVPFSSLAIMQREGSLKYSFSSGKFDSNINSKEPYFAQATAMYGLPLDITVYGGQILAEKYAASAIGIGLNLGELGAISTDITHANIVHNNNSNNTRDSGQSYRFQYSKSMLQSGTTVTLAGYRYSTHGFYTFNEANNLNENNYNKRSRIQANLNQSLSRYGNLYLSAYQQDYWGRSGTERNINAGYNTHIKNISYGLSYSSMPDSDDDHQIALSMNIPLSNWYPQNSAYLTSSMNLARGGRNNLQVGVSGTALDNKQLNYAVSQSYGNQGQNASGNAQVSYNGAYGNINAGYSYGSEYQRVDYGAQGGIVLHPYGMTLSQPLGETLALVSAPDAQYVKVQNLNSVSTDSRGYAVIPYLSPYQRNNITLDINSLDDDVEILGNNKTMVPTRGAIVIANFDVKKGFKALVSLKFRDKPIPFGAIVTLADDDKSLQNNASIVGDNGVVYISGLEEEGNLFVKWGNKADQQCRAQYILSKTLENNSIQQINVSCL</sequence>
<keyword evidence="6 10" id="KW-0812">Transmembrane</keyword>
<reference evidence="14 15" key="1">
    <citation type="submission" date="2020-01" db="EMBL/GenBank/DDBJ databases">
        <title>The genomic epidemiology of tigecycline resistance gene tet(X) variants in a swine farm in China.</title>
        <authorList>
            <person name="Peng K."/>
            <person name="Li R."/>
        </authorList>
    </citation>
    <scope>NUCLEOTIDE SEQUENCE [LARGE SCALE GENOMIC DNA]</scope>
    <source>
        <strain evidence="14 15">ZN3</strain>
    </source>
</reference>
<dbReference type="Pfam" id="PF13953">
    <property type="entry name" value="PapC_C"/>
    <property type="match status" value="1"/>
</dbReference>
<evidence type="ECO:0000256" key="4">
    <source>
        <dbReference type="ARBA" id="ARBA00022452"/>
    </source>
</evidence>
<dbReference type="FunFam" id="2.60.40.3110:FF:000001">
    <property type="entry name" value="Putative fimbrial outer membrane usher"/>
    <property type="match status" value="1"/>
</dbReference>
<organism evidence="14 15">
    <name type="scientific">Proteus vulgaris</name>
    <dbReference type="NCBI Taxonomy" id="585"/>
    <lineage>
        <taxon>Bacteria</taxon>
        <taxon>Pseudomonadati</taxon>
        <taxon>Pseudomonadota</taxon>
        <taxon>Gammaproteobacteria</taxon>
        <taxon>Enterobacterales</taxon>
        <taxon>Morganellaceae</taxon>
        <taxon>Proteus</taxon>
    </lineage>
</organism>
<evidence type="ECO:0000256" key="3">
    <source>
        <dbReference type="ARBA" id="ARBA00022448"/>
    </source>
</evidence>
<dbReference type="Pfam" id="PF00577">
    <property type="entry name" value="Usher"/>
    <property type="match status" value="1"/>
</dbReference>
<comment type="similarity">
    <text evidence="2 10">Belongs to the fimbrial export usher family.</text>
</comment>
<dbReference type="PANTHER" id="PTHR30451">
    <property type="entry name" value="OUTER MEMBRANE USHER PROTEIN"/>
    <property type="match status" value="1"/>
</dbReference>
<evidence type="ECO:0000256" key="5">
    <source>
        <dbReference type="ARBA" id="ARBA00022558"/>
    </source>
</evidence>
<keyword evidence="5 10" id="KW-1029">Fimbrium biogenesis</keyword>
<keyword evidence="8 10" id="KW-0472">Membrane</keyword>
<keyword evidence="3 10" id="KW-0813">Transport</keyword>
<proteinExistence type="inferred from homology"/>
<dbReference type="InterPro" id="IPR042186">
    <property type="entry name" value="FimD_plug_dom"/>
</dbReference>
<dbReference type="Pfam" id="PF13954">
    <property type="entry name" value="PapC_N"/>
    <property type="match status" value="1"/>
</dbReference>
<keyword evidence="4" id="KW-1134">Transmembrane beta strand</keyword>
<evidence type="ECO:0000256" key="1">
    <source>
        <dbReference type="ARBA" id="ARBA00004571"/>
    </source>
</evidence>
<keyword evidence="11" id="KW-1133">Transmembrane helix</keyword>
<evidence type="ECO:0000313" key="14">
    <source>
        <dbReference type="EMBL" id="QIF93542.1"/>
    </source>
</evidence>
<dbReference type="InterPro" id="IPR025885">
    <property type="entry name" value="PapC_N"/>
</dbReference>
<accession>A0A6G6SG69</accession>
<keyword evidence="9 10" id="KW-0998">Cell outer membrane</keyword>
<evidence type="ECO:0000256" key="11">
    <source>
        <dbReference type="SAM" id="Phobius"/>
    </source>
</evidence>
<dbReference type="PANTHER" id="PTHR30451:SF21">
    <property type="entry name" value="FIMBRIAL USHER DOMAIN-CONTAINING PROTEIN YDET-RELATED"/>
    <property type="match status" value="1"/>
</dbReference>
<dbReference type="InterPro" id="IPR018030">
    <property type="entry name" value="Fimbrial_membr_usher_CS"/>
</dbReference>
<evidence type="ECO:0000259" key="12">
    <source>
        <dbReference type="Pfam" id="PF13953"/>
    </source>
</evidence>
<gene>
    <name evidence="14" type="ORF">GTH24_06400</name>
</gene>
<evidence type="ECO:0000256" key="2">
    <source>
        <dbReference type="ARBA" id="ARBA00008064"/>
    </source>
</evidence>
<evidence type="ECO:0000256" key="6">
    <source>
        <dbReference type="ARBA" id="ARBA00022692"/>
    </source>
</evidence>
<dbReference type="RefSeq" id="WP_164526087.1">
    <property type="nucleotide sequence ID" value="NZ_CP047344.1"/>
</dbReference>
<dbReference type="InterPro" id="IPR025949">
    <property type="entry name" value="PapC-like_C"/>
</dbReference>
<dbReference type="GO" id="GO:0009279">
    <property type="term" value="C:cell outer membrane"/>
    <property type="evidence" value="ECO:0007669"/>
    <property type="project" value="UniProtKB-SubCell"/>
</dbReference>
<keyword evidence="15" id="KW-1185">Reference proteome</keyword>
<comment type="subcellular location">
    <subcellularLocation>
        <location evidence="1 10">Cell outer membrane</location>
        <topology evidence="1 10">Multi-pass membrane protein</topology>
    </subcellularLocation>
</comment>
<feature type="domain" description="PapC-like C-terminal" evidence="12">
    <location>
        <begin position="766"/>
        <end position="827"/>
    </location>
</feature>
<evidence type="ECO:0000259" key="13">
    <source>
        <dbReference type="Pfam" id="PF13954"/>
    </source>
</evidence>
<dbReference type="InterPro" id="IPR037224">
    <property type="entry name" value="PapC_N_sf"/>
</dbReference>
<dbReference type="InterPro" id="IPR000015">
    <property type="entry name" value="Fimb_usher"/>
</dbReference>